<organism evidence="1 2">
    <name type="scientific">Marivirga lumbricoides</name>
    <dbReference type="NCBI Taxonomy" id="1046115"/>
    <lineage>
        <taxon>Bacteria</taxon>
        <taxon>Pseudomonadati</taxon>
        <taxon>Bacteroidota</taxon>
        <taxon>Cytophagia</taxon>
        <taxon>Cytophagales</taxon>
        <taxon>Marivirgaceae</taxon>
        <taxon>Marivirga</taxon>
    </lineage>
</organism>
<reference evidence="2" key="1">
    <citation type="journal article" date="2019" name="Int. J. Syst. Evol. Microbiol.">
        <title>The Global Catalogue of Microorganisms (GCM) 10K type strain sequencing project: providing services to taxonomists for standard genome sequencing and annotation.</title>
        <authorList>
            <consortium name="The Broad Institute Genomics Platform"/>
            <consortium name="The Broad Institute Genome Sequencing Center for Infectious Disease"/>
            <person name="Wu L."/>
            <person name="Ma J."/>
        </authorList>
    </citation>
    <scope>NUCLEOTIDE SEQUENCE [LARGE SCALE GENOMIC DNA]</scope>
    <source>
        <strain evidence="2">CGMCC 1.10832</strain>
    </source>
</reference>
<comment type="caution">
    <text evidence="1">The sequence shown here is derived from an EMBL/GenBank/DDBJ whole genome shotgun (WGS) entry which is preliminary data.</text>
</comment>
<proteinExistence type="predicted"/>
<accession>A0ABQ1MI08</accession>
<dbReference type="EMBL" id="BMEC01000009">
    <property type="protein sequence ID" value="GGC40855.1"/>
    <property type="molecule type" value="Genomic_DNA"/>
</dbReference>
<evidence type="ECO:0000313" key="2">
    <source>
        <dbReference type="Proteomes" id="UP000636010"/>
    </source>
</evidence>
<evidence type="ECO:0000313" key="1">
    <source>
        <dbReference type="EMBL" id="GGC40855.1"/>
    </source>
</evidence>
<gene>
    <name evidence="1" type="ORF">GCM10011506_28010</name>
</gene>
<dbReference type="Proteomes" id="UP000636010">
    <property type="component" value="Unassembled WGS sequence"/>
</dbReference>
<sequence>MFWLIQPLHAQVTAEKSDSLFHSVDSLSREIKKPGQPIDTSLHSLSDSINKNISVVTDSLSFADDSSFRRTQKLMPVGKKDLAELKGVSFPTESVAKLQLPAESIHLPSAAGTLKGQLLEKPLIATPLKETKQVKAQLDSGNYEALEKKSEALLVEHVDEFKELNDLQAEGDLGSELGSGKSVEWDPSKVAASRQIAEKLGGHADKIQSALKGMEGMKQKYSKVNLMNPNGPVLTELDKRPVDRWQFGLGLEAKWMNGLLLKTAPLVAYKFTNKWSVGLSGTADILVYHKDSLAAKFNREISYRVFSQYKFYKNIFAHMEFEQPYATKSEELRKDWYDLNPLQPKGWLGMGIEYKIYKKLKGQTQVLYNIVPPDYTKPSETRWGVRVNLIIN</sequence>
<protein>
    <recommendedName>
        <fullName evidence="3">Outer membrane protein beta-barrel domain-containing protein</fullName>
    </recommendedName>
</protein>
<name>A0ABQ1MI08_9BACT</name>
<evidence type="ECO:0008006" key="3">
    <source>
        <dbReference type="Google" id="ProtNLM"/>
    </source>
</evidence>
<keyword evidence="2" id="KW-1185">Reference proteome</keyword>